<accession>A0ABT1J316</accession>
<dbReference type="Pfam" id="PF10088">
    <property type="entry name" value="DUF2326"/>
    <property type="match status" value="1"/>
</dbReference>
<proteinExistence type="predicted"/>
<comment type="caution">
    <text evidence="2">The sequence shown here is derived from an EMBL/GenBank/DDBJ whole genome shotgun (WGS) entry which is preliminary data.</text>
</comment>
<name>A0ABT1J316_9ACTN</name>
<keyword evidence="3" id="KW-1185">Reference proteome</keyword>
<organism evidence="2 3">
    <name type="scientific">Kitasatospora paracochleata</name>
    <dbReference type="NCBI Taxonomy" id="58354"/>
    <lineage>
        <taxon>Bacteria</taxon>
        <taxon>Bacillati</taxon>
        <taxon>Actinomycetota</taxon>
        <taxon>Actinomycetes</taxon>
        <taxon>Kitasatosporales</taxon>
        <taxon>Streptomycetaceae</taxon>
        <taxon>Kitasatospora</taxon>
    </lineage>
</organism>
<dbReference type="Proteomes" id="UP001206483">
    <property type="component" value="Unassembled WGS sequence"/>
</dbReference>
<dbReference type="EMBL" id="JAMZDX010000004">
    <property type="protein sequence ID" value="MCP2311829.1"/>
    <property type="molecule type" value="Genomic_DNA"/>
</dbReference>
<evidence type="ECO:0000313" key="3">
    <source>
        <dbReference type="Proteomes" id="UP001206483"/>
    </source>
</evidence>
<evidence type="ECO:0000259" key="1">
    <source>
        <dbReference type="Pfam" id="PF10088"/>
    </source>
</evidence>
<dbReference type="InterPro" id="IPR018760">
    <property type="entry name" value="DUF2326"/>
</dbReference>
<reference evidence="2 3" key="1">
    <citation type="submission" date="2022-06" db="EMBL/GenBank/DDBJ databases">
        <title>Sequencing the genomes of 1000 actinobacteria strains.</title>
        <authorList>
            <person name="Klenk H.-P."/>
        </authorList>
    </citation>
    <scope>NUCLEOTIDE SEQUENCE [LARGE SCALE GENOMIC DNA]</scope>
    <source>
        <strain evidence="2 3">DSM 41656</strain>
    </source>
</reference>
<sequence length="65" mass="7194">MKAVLELAVQVTREEEMQYIVTLNTDGLARAADLGFDAVPYMNNTILKDKHETGGLFGFRFGDTA</sequence>
<gene>
    <name evidence="2" type="ORF">FHR36_004992</name>
</gene>
<evidence type="ECO:0000313" key="2">
    <source>
        <dbReference type="EMBL" id="MCP2311829.1"/>
    </source>
</evidence>
<protein>
    <submittedName>
        <fullName evidence="2">Uncharacterized protein YydD (DUF2326 family)</fullName>
    </submittedName>
</protein>
<feature type="domain" description="DUF2326" evidence="1">
    <location>
        <begin position="3"/>
        <end position="61"/>
    </location>
</feature>